<keyword evidence="2" id="KW-0472">Membrane</keyword>
<evidence type="ECO:0000259" key="4">
    <source>
        <dbReference type="Pfam" id="PF07715"/>
    </source>
</evidence>
<dbReference type="PANTHER" id="PTHR30069:SF29">
    <property type="entry name" value="HEMOGLOBIN AND HEMOGLOBIN-HAPTOGLOBIN-BINDING PROTEIN 1-RELATED"/>
    <property type="match status" value="1"/>
</dbReference>
<comment type="caution">
    <text evidence="5">The sequence shown here is derived from an EMBL/GenBank/DDBJ whole genome shotgun (WGS) entry which is preliminary data.</text>
</comment>
<evidence type="ECO:0000256" key="3">
    <source>
        <dbReference type="SAM" id="SignalP"/>
    </source>
</evidence>
<feature type="domain" description="TonB-dependent receptor plug" evidence="4">
    <location>
        <begin position="115"/>
        <end position="236"/>
    </location>
</feature>
<dbReference type="InterPro" id="IPR037066">
    <property type="entry name" value="Plug_dom_sf"/>
</dbReference>
<keyword evidence="6" id="KW-1185">Reference proteome</keyword>
<reference evidence="5" key="1">
    <citation type="journal article" date="2022" name="Int. J. Syst. Evol. Microbiol.">
        <title>Prevotella lacticifex sp. nov., isolated from the rumen of cows.</title>
        <authorList>
            <person name="Shinkai T."/>
            <person name="Ikeyama N."/>
            <person name="Kumagai M."/>
            <person name="Ohmori H."/>
            <person name="Sakamoto M."/>
            <person name="Ohkuma M."/>
            <person name="Mitsumori M."/>
        </authorList>
    </citation>
    <scope>NUCLEOTIDE SEQUENCE</scope>
    <source>
        <strain evidence="5">R5076</strain>
    </source>
</reference>
<comment type="similarity">
    <text evidence="2">Belongs to the TonB-dependent receptor family.</text>
</comment>
<dbReference type="PANTHER" id="PTHR30069">
    <property type="entry name" value="TONB-DEPENDENT OUTER MEMBRANE RECEPTOR"/>
    <property type="match status" value="1"/>
</dbReference>
<dbReference type="InterPro" id="IPR012910">
    <property type="entry name" value="Plug_dom"/>
</dbReference>
<proteinExistence type="inferred from homology"/>
<keyword evidence="2" id="KW-0812">Transmembrane</keyword>
<dbReference type="NCBIfam" id="TIGR04057">
    <property type="entry name" value="SusC_RagA_signa"/>
    <property type="match status" value="1"/>
</dbReference>
<comment type="subcellular location">
    <subcellularLocation>
        <location evidence="2">Cell outer membrane</location>
        <topology evidence="2">Multi-pass membrane protein</topology>
    </subcellularLocation>
</comment>
<dbReference type="GeneID" id="72466222"/>
<keyword evidence="1 3" id="KW-0732">Signal</keyword>
<name>A0A9R1CBZ8_9BACT</name>
<dbReference type="InterPro" id="IPR023997">
    <property type="entry name" value="TonB-dep_OMP_SusC/RagA_CS"/>
</dbReference>
<dbReference type="GO" id="GO:0044718">
    <property type="term" value="P:siderophore transmembrane transport"/>
    <property type="evidence" value="ECO:0007669"/>
    <property type="project" value="TreeGrafter"/>
</dbReference>
<evidence type="ECO:0000256" key="1">
    <source>
        <dbReference type="ARBA" id="ARBA00022729"/>
    </source>
</evidence>
<dbReference type="Pfam" id="PF13715">
    <property type="entry name" value="CarbopepD_reg_2"/>
    <property type="match status" value="1"/>
</dbReference>
<dbReference type="SUPFAM" id="SSF56935">
    <property type="entry name" value="Porins"/>
    <property type="match status" value="1"/>
</dbReference>
<gene>
    <name evidence="5" type="ORF">PRLR5076_25860</name>
</gene>
<dbReference type="Gene3D" id="2.60.40.1120">
    <property type="entry name" value="Carboxypeptidase-like, regulatory domain"/>
    <property type="match status" value="1"/>
</dbReference>
<dbReference type="PROSITE" id="PS52016">
    <property type="entry name" value="TONB_DEPENDENT_REC_3"/>
    <property type="match status" value="1"/>
</dbReference>
<evidence type="ECO:0000313" key="5">
    <source>
        <dbReference type="EMBL" id="GJG59735.1"/>
    </source>
</evidence>
<dbReference type="Gene3D" id="2.170.130.10">
    <property type="entry name" value="TonB-dependent receptor, plug domain"/>
    <property type="match status" value="1"/>
</dbReference>
<dbReference type="InterPro" id="IPR039426">
    <property type="entry name" value="TonB-dep_rcpt-like"/>
</dbReference>
<dbReference type="EMBL" id="BPUB01000002">
    <property type="protein sequence ID" value="GJG59735.1"/>
    <property type="molecule type" value="Genomic_DNA"/>
</dbReference>
<accession>A0A9R1CBZ8</accession>
<dbReference type="RefSeq" id="WP_223928608.1">
    <property type="nucleotide sequence ID" value="NZ_BPTU01000002.1"/>
</dbReference>
<dbReference type="Pfam" id="PF07715">
    <property type="entry name" value="Plug"/>
    <property type="match status" value="1"/>
</dbReference>
<keyword evidence="2" id="KW-0998">Cell outer membrane</keyword>
<protein>
    <submittedName>
        <fullName evidence="5">SusC/RagA family TonB-linked outer membrane protein</fullName>
    </submittedName>
</protein>
<evidence type="ECO:0000313" key="6">
    <source>
        <dbReference type="Proteomes" id="UP000825483"/>
    </source>
</evidence>
<dbReference type="NCBIfam" id="TIGR04056">
    <property type="entry name" value="OMP_RagA_SusC"/>
    <property type="match status" value="1"/>
</dbReference>
<keyword evidence="2" id="KW-0813">Transport</keyword>
<dbReference type="InterPro" id="IPR023996">
    <property type="entry name" value="TonB-dep_OMP_SusC/RagA"/>
</dbReference>
<sequence>MKTNNIKTLAFGLALTCAIPAMAQNTTTIKGTVVDENGDPVIGATIHVPGTRQATVTDLDGNYSISAPKGTTLTVTYVGYKQISTKGGRIMLKEGDTDLDEVVVVGYGTQKRAHLTGSVESIPVDEIQDISSGNLASTLSGLVNGLSVSGGESQPGEAARITIRTANTLGDIGSTVQQPLFVIDGYIYPNDVKVGNVQQNLGAEAFNNLDPAEIESISVLKDASAAVYGARAANGVILVTTKKGKMGKPVISYSGQYGWTDAVATPKMLSAYNYGRLYNEIAARDPLNTTLDHTTGLFQADELEAMKGMNNDLLDKYWKTGFTQKHSVNISGASDRVNYFAGIGYFDQDGNLGRLDYNRWNYRAGVDVKISKWLGAGVTISGDYGKRNTGNVKVGGSSDQKQYNLLLMRPYYLPEYIGENDEYPILNYGPTNSEANQNQRYNYDLLINDGDYSKSMTSNLNIGANINYDFGWSKALKGLKVSFQYSKSINTNKGNEYGSNFTIYNMQKRYGSGSHLYSPLDGSDDYSLWDLTNLVAHKYDNGNYLARTDVRTDNYQMNFTVNYARDFGLHNVQALFSIEKSEAESEYQRSSVTNPYEFTTGQSNSADGTQTGVFTRSESGSLSYIGRVNYSYAGRYLFEFLMRADASQKFSPENRWGYFPATSIGWIASEEKWFKKAMPWWNFLKFRASFGLTGRDNTTAWQWMQVYAQDKNRGVLFGDYTKDTGNRITINKNNSAVNRDITWDKSYKFNFGIDNRFLNNRLSVGLDFYREWNRDMLINILQAVPSTVGTQSAASNNGEIDNWGWELSLGWRDKIGKDFKYNIGINTGYSDNKVLRMDFDQNFYYRQIQRNGRTDIGTWGMQCIGMFRSFQDIDEYFTKYHITSYMGMSKDQVRPGMLIYKDVRGSQHTDANGNIYYDGPDGIVDRDNDQVQLGHRGNIYGFTLNAGGSWKGLSFQLQFGAHWGGYTTVPAQALTASAIEYTNMPSFWNPDNVFVYQNVYDGQGNLIQAANRNACLPNPGYSINTVASSFWRISAAQVTLNRLTLAYSLPKAWLKALGIGIQNVRLNLTGQNLINFYNPYPDNFYSPYAGTYGNYPNLRKWTLGVNVSF</sequence>
<dbReference type="AlphaFoldDB" id="A0A9R1CBZ8"/>
<keyword evidence="2" id="KW-1134">Transmembrane beta strand</keyword>
<dbReference type="InterPro" id="IPR008969">
    <property type="entry name" value="CarboxyPept-like_regulatory"/>
</dbReference>
<dbReference type="Proteomes" id="UP000825483">
    <property type="component" value="Unassembled WGS sequence"/>
</dbReference>
<feature type="signal peptide" evidence="3">
    <location>
        <begin position="1"/>
        <end position="23"/>
    </location>
</feature>
<dbReference type="GO" id="GO:0015344">
    <property type="term" value="F:siderophore uptake transmembrane transporter activity"/>
    <property type="evidence" value="ECO:0007669"/>
    <property type="project" value="TreeGrafter"/>
</dbReference>
<evidence type="ECO:0000256" key="2">
    <source>
        <dbReference type="PROSITE-ProRule" id="PRU01360"/>
    </source>
</evidence>
<organism evidence="5 6">
    <name type="scientific">Prevotella lacticifex</name>
    <dbReference type="NCBI Taxonomy" id="2854755"/>
    <lineage>
        <taxon>Bacteria</taxon>
        <taxon>Pseudomonadati</taxon>
        <taxon>Bacteroidota</taxon>
        <taxon>Bacteroidia</taxon>
        <taxon>Bacteroidales</taxon>
        <taxon>Prevotellaceae</taxon>
        <taxon>Prevotella</taxon>
    </lineage>
</organism>
<dbReference type="GO" id="GO:0009279">
    <property type="term" value="C:cell outer membrane"/>
    <property type="evidence" value="ECO:0007669"/>
    <property type="project" value="UniProtKB-SubCell"/>
</dbReference>
<dbReference type="SUPFAM" id="SSF49464">
    <property type="entry name" value="Carboxypeptidase regulatory domain-like"/>
    <property type="match status" value="1"/>
</dbReference>
<feature type="chain" id="PRO_5040168109" evidence="3">
    <location>
        <begin position="24"/>
        <end position="1109"/>
    </location>
</feature>